<evidence type="ECO:0000256" key="6">
    <source>
        <dbReference type="SAM" id="MobiDB-lite"/>
    </source>
</evidence>
<dbReference type="Proteomes" id="UP000585474">
    <property type="component" value="Unassembled WGS sequence"/>
</dbReference>
<dbReference type="PANTHER" id="PTHR31358">
    <property type="entry name" value="PROTEIN WVD2-LIKE 4"/>
    <property type="match status" value="1"/>
</dbReference>
<comment type="subcellular location">
    <subcellularLocation>
        <location evidence="1">Cytoplasm</location>
        <location evidence="1">Cytoskeleton</location>
    </subcellularLocation>
</comment>
<dbReference type="AlphaFoldDB" id="A0A7J0H0Y5"/>
<dbReference type="PANTHER" id="PTHR31358:SF29">
    <property type="entry name" value="PROTEIN WVD2-LIKE 5-RELATED"/>
    <property type="match status" value="1"/>
</dbReference>
<proteinExistence type="inferred from homology"/>
<keyword evidence="3" id="KW-0963">Cytoplasm</keyword>
<keyword evidence="4" id="KW-0493">Microtubule</keyword>
<feature type="compositionally biased region" description="Basic residues" evidence="6">
    <location>
        <begin position="362"/>
        <end position="371"/>
    </location>
</feature>
<protein>
    <submittedName>
        <fullName evidence="8">TPX2 (Targeting protein for Xklp2) protein family</fullName>
    </submittedName>
</protein>
<feature type="region of interest" description="Disordered" evidence="6">
    <location>
        <begin position="1"/>
        <end position="236"/>
    </location>
</feature>
<name>A0A7J0H0Y5_9ERIC</name>
<feature type="domain" description="TPX2 C-terminal" evidence="7">
    <location>
        <begin position="238"/>
        <end position="313"/>
    </location>
</feature>
<dbReference type="GO" id="GO:0005874">
    <property type="term" value="C:microtubule"/>
    <property type="evidence" value="ECO:0007669"/>
    <property type="project" value="UniProtKB-KW"/>
</dbReference>
<evidence type="ECO:0000256" key="5">
    <source>
        <dbReference type="ARBA" id="ARBA00023212"/>
    </source>
</evidence>
<organism evidence="8 9">
    <name type="scientific">Actinidia rufa</name>
    <dbReference type="NCBI Taxonomy" id="165716"/>
    <lineage>
        <taxon>Eukaryota</taxon>
        <taxon>Viridiplantae</taxon>
        <taxon>Streptophyta</taxon>
        <taxon>Embryophyta</taxon>
        <taxon>Tracheophyta</taxon>
        <taxon>Spermatophyta</taxon>
        <taxon>Magnoliopsida</taxon>
        <taxon>eudicotyledons</taxon>
        <taxon>Gunneridae</taxon>
        <taxon>Pentapetalae</taxon>
        <taxon>asterids</taxon>
        <taxon>Ericales</taxon>
        <taxon>Actinidiaceae</taxon>
        <taxon>Actinidia</taxon>
    </lineage>
</organism>
<comment type="similarity">
    <text evidence="2">Belongs to the TPX2 family.</text>
</comment>
<evidence type="ECO:0000313" key="8">
    <source>
        <dbReference type="EMBL" id="GFZ16702.1"/>
    </source>
</evidence>
<comment type="caution">
    <text evidence="8">The sequence shown here is derived from an EMBL/GenBank/DDBJ whole genome shotgun (WGS) entry which is preliminary data.</text>
</comment>
<reference evidence="8 9" key="1">
    <citation type="submission" date="2019-07" db="EMBL/GenBank/DDBJ databases">
        <title>De Novo Assembly of kiwifruit Actinidia rufa.</title>
        <authorList>
            <person name="Sugita-Konishi S."/>
            <person name="Sato K."/>
            <person name="Mori E."/>
            <person name="Abe Y."/>
            <person name="Kisaki G."/>
            <person name="Hamano K."/>
            <person name="Suezawa K."/>
            <person name="Otani M."/>
            <person name="Fukuda T."/>
            <person name="Manabe T."/>
            <person name="Gomi K."/>
            <person name="Tabuchi M."/>
            <person name="Akimitsu K."/>
            <person name="Kataoka I."/>
        </authorList>
    </citation>
    <scope>NUCLEOTIDE SEQUENCE [LARGE SCALE GENOMIC DNA]</scope>
    <source>
        <strain evidence="9">cv. Fuchu</strain>
    </source>
</reference>
<evidence type="ECO:0000256" key="1">
    <source>
        <dbReference type="ARBA" id="ARBA00004245"/>
    </source>
</evidence>
<feature type="compositionally biased region" description="Polar residues" evidence="6">
    <location>
        <begin position="396"/>
        <end position="405"/>
    </location>
</feature>
<feature type="compositionally biased region" description="Polar residues" evidence="6">
    <location>
        <begin position="127"/>
        <end position="142"/>
    </location>
</feature>
<feature type="compositionally biased region" description="Basic and acidic residues" evidence="6">
    <location>
        <begin position="80"/>
        <end position="89"/>
    </location>
</feature>
<evidence type="ECO:0000256" key="3">
    <source>
        <dbReference type="ARBA" id="ARBA00022490"/>
    </source>
</evidence>
<dbReference type="InterPro" id="IPR027329">
    <property type="entry name" value="TPX2_C"/>
</dbReference>
<feature type="compositionally biased region" description="Basic and acidic residues" evidence="6">
    <location>
        <begin position="146"/>
        <end position="161"/>
    </location>
</feature>
<evidence type="ECO:0000313" key="9">
    <source>
        <dbReference type="Proteomes" id="UP000585474"/>
    </source>
</evidence>
<feature type="compositionally biased region" description="Polar residues" evidence="6">
    <location>
        <begin position="40"/>
        <end position="50"/>
    </location>
</feature>
<feature type="region of interest" description="Disordered" evidence="6">
    <location>
        <begin position="262"/>
        <end position="438"/>
    </location>
</feature>
<dbReference type="GO" id="GO:0008017">
    <property type="term" value="F:microtubule binding"/>
    <property type="evidence" value="ECO:0007669"/>
    <property type="project" value="InterPro"/>
</dbReference>
<feature type="compositionally biased region" description="Basic residues" evidence="6">
    <location>
        <begin position="319"/>
        <end position="329"/>
    </location>
</feature>
<sequence length="450" mass="48731">MNADIAVPVSANGMSHENGVHEQLPAPGEEGIGLTKVNGFPTSGSESAGPNGNPGIVGKLEESGSTVHTESNGLTISKEVGVEETDRSKVPKPQNGPRKAKIEKPSSPKHAQTMWVKKSKDGKDMKTTSAISNGTLPSNTHPKQAFADRTKNRSFNDREVADSNTKPAPSGINARQSGKVDAFSLNATESEGLMEKTRLTPLKKGPPNKAEENTETTASPTAGDAKPRKLGSLPSYSISFRCNERAEKRKEFYSKLEEKVHAKEVEKSNIQAQSKETQEAEIKMLRKSLTFKATPMPSFYQEPPPPKPELKKIPPTRAKSPKLGRKKSSPTRDSDGNSTRNGRSGRLSLDIQNNATQGPPAHLKKPQRKSLPKLPSEKTVLTNEAESHKGTPPPSETNEATSHGTTLPKEMSDIESYMQGQEAAPRAEPSDEVEDQPLTTFVQELIALEN</sequence>
<dbReference type="EMBL" id="BJWL01000025">
    <property type="protein sequence ID" value="GFZ16702.1"/>
    <property type="molecule type" value="Genomic_DNA"/>
</dbReference>
<keyword evidence="5" id="KW-0206">Cytoskeleton</keyword>
<evidence type="ECO:0000256" key="2">
    <source>
        <dbReference type="ARBA" id="ARBA00005885"/>
    </source>
</evidence>
<dbReference type="InterPro" id="IPR044833">
    <property type="entry name" value="WDL5/6"/>
</dbReference>
<dbReference type="OrthoDB" id="1939285at2759"/>
<keyword evidence="9" id="KW-1185">Reference proteome</keyword>
<feature type="compositionally biased region" description="Polar residues" evidence="6">
    <location>
        <begin position="63"/>
        <end position="75"/>
    </location>
</feature>
<dbReference type="Pfam" id="PF06886">
    <property type="entry name" value="TPX2"/>
    <property type="match status" value="1"/>
</dbReference>
<evidence type="ECO:0000259" key="7">
    <source>
        <dbReference type="Pfam" id="PF06886"/>
    </source>
</evidence>
<gene>
    <name evidence="8" type="ORF">Acr_25g0011110</name>
</gene>
<accession>A0A7J0H0Y5</accession>
<evidence type="ECO:0000256" key="4">
    <source>
        <dbReference type="ARBA" id="ARBA00022701"/>
    </source>
</evidence>